<dbReference type="EMBL" id="JAVREI010000016">
    <property type="protein sequence ID" value="MDT0277828.1"/>
    <property type="molecule type" value="Genomic_DNA"/>
</dbReference>
<reference evidence="4" key="1">
    <citation type="submission" date="2023-07" db="EMBL/GenBank/DDBJ databases">
        <title>30 novel species of actinomycetes from the DSMZ collection.</title>
        <authorList>
            <person name="Nouioui I."/>
        </authorList>
    </citation>
    <scope>NUCLEOTIDE SEQUENCE [LARGE SCALE GENOMIC DNA]</scope>
    <source>
        <strain evidence="4">DSM 46792</strain>
    </source>
</reference>
<evidence type="ECO:0000313" key="4">
    <source>
        <dbReference type="Proteomes" id="UP001183222"/>
    </source>
</evidence>
<evidence type="ECO:0000313" key="3">
    <source>
        <dbReference type="EMBL" id="MDT0277828.1"/>
    </source>
</evidence>
<feature type="region of interest" description="Disordered" evidence="1">
    <location>
        <begin position="1"/>
        <end position="20"/>
    </location>
</feature>
<dbReference type="GO" id="GO:0016787">
    <property type="term" value="F:hydrolase activity"/>
    <property type="evidence" value="ECO:0007669"/>
    <property type="project" value="UniProtKB-KW"/>
</dbReference>
<gene>
    <name evidence="3" type="ORF">RM425_18160</name>
</gene>
<dbReference type="Proteomes" id="UP001183222">
    <property type="component" value="Unassembled WGS sequence"/>
</dbReference>
<dbReference type="RefSeq" id="WP_311346628.1">
    <property type="nucleotide sequence ID" value="NZ_JAVREI010000016.1"/>
</dbReference>
<sequence length="498" mass="51949">MTLTPGPRPAGSVPDDEPAERLRSAVTRVEATTSTVQLGDRAWQRTSGTLHGVVDPHEPVAGLAALPTDEHGRHSYRVEFEILAPGGAGDLVLVDMENRGRPATLLALEQLSLVTADSTPTGAVYPPGRGIGFLAEQDLGYARVQWEAGIAAGVPASAQGLGEVVVRDFGRLLTGAAEAPDTGGTGTLPRFGAAMLAGISQSAWFVTTFVAEGFNVDPRSGSRVYAAALAVSGTGNWLAINELAGVEQQRPYLLENGVPLTYEQVLTRGDADPLYVDVATYTDYYRLRASVTAGADRAAGVHRYDWPAPHAGPGYPDALVFGALGCNGGVEVPRNPIAYDPYLRTLVARLADVLRSPAATGAPGLPASAVFDLVVPAPTADVNALPGVELLVPAVDDDTAQPLGGVRFPDAVVPLGRPVPVALGPVGTSSITDVCGNWGGWQPFTADELHERYGDVDGYLARFGAALEEQIAAGYLRGAERDRMLARARTAFSSATGA</sequence>
<proteinExistence type="predicted"/>
<dbReference type="Pfam" id="PF20091">
    <property type="entry name" value="Abhydrolase_10"/>
    <property type="match status" value="1"/>
</dbReference>
<name>A0ABU2KCC4_9ACTN</name>
<protein>
    <submittedName>
        <fullName evidence="3">Alpha/beta hydrolase domain-containing protein</fullName>
    </submittedName>
</protein>
<comment type="caution">
    <text evidence="3">The sequence shown here is derived from an EMBL/GenBank/DDBJ whole genome shotgun (WGS) entry which is preliminary data.</text>
</comment>
<dbReference type="InterPro" id="IPR045394">
    <property type="entry name" value="Abhydrolase_dom"/>
</dbReference>
<evidence type="ECO:0000256" key="1">
    <source>
        <dbReference type="SAM" id="MobiDB-lite"/>
    </source>
</evidence>
<evidence type="ECO:0000259" key="2">
    <source>
        <dbReference type="Pfam" id="PF20091"/>
    </source>
</evidence>
<feature type="domain" description="Alpha/beta hydrolase" evidence="2">
    <location>
        <begin position="186"/>
        <end position="486"/>
    </location>
</feature>
<keyword evidence="4" id="KW-1185">Reference proteome</keyword>
<organism evidence="3 4">
    <name type="scientific">Blastococcus goldschmidtiae</name>
    <dbReference type="NCBI Taxonomy" id="3075546"/>
    <lineage>
        <taxon>Bacteria</taxon>
        <taxon>Bacillati</taxon>
        <taxon>Actinomycetota</taxon>
        <taxon>Actinomycetes</taxon>
        <taxon>Geodermatophilales</taxon>
        <taxon>Geodermatophilaceae</taxon>
        <taxon>Blastococcus</taxon>
    </lineage>
</organism>
<accession>A0ABU2KCC4</accession>
<keyword evidence="3" id="KW-0378">Hydrolase</keyword>